<evidence type="ECO:0000256" key="11">
    <source>
        <dbReference type="ARBA" id="ARBA00023264"/>
    </source>
</evidence>
<dbReference type="RefSeq" id="WP_102227331.1">
    <property type="nucleotide sequence ID" value="NZ_PNFY01000002.1"/>
</dbReference>
<gene>
    <name evidence="15" type="primary">cls</name>
    <name evidence="15" type="ORF">CJ205_08110</name>
</gene>
<dbReference type="OrthoDB" id="9762009at2"/>
<dbReference type="GO" id="GO:0008808">
    <property type="term" value="F:cardiolipin synthase activity"/>
    <property type="evidence" value="ECO:0007669"/>
    <property type="project" value="UniProtKB-UniRule"/>
</dbReference>
<evidence type="ECO:0000256" key="9">
    <source>
        <dbReference type="ARBA" id="ARBA00023136"/>
    </source>
</evidence>
<evidence type="ECO:0000313" key="15">
    <source>
        <dbReference type="EMBL" id="PMC57183.1"/>
    </source>
</evidence>
<sequence>MSLRKPPKFTTGRIVLTALFFFIQLVWGFALFFRFLEYSIWLQAILRVASLFMILYLLNQEGNPTYRMSWILLIALFPMFGTLVYLTMGNSRPTRKMSKQLSEEIAAHAGEMDDVPSAVNLLSEYDPRLGGLAKYVEDYAHMPVHLTPNVTYYPTGEDCFEHLLDALRSAEEFIFIEFFIVDTGYMLDSVLDILEEKVKEGVQVRFIYDFFGCITRLPNNFAQLLEERGIRAFDFNPFTPIFSLSMNTRDHRKIVVVDGKVGFSGGINLADEYINKIERFGHWKDTVVRIEGPAVWNMTTMFLTMWNAFYPLDDDYHPFNPYSFEEEAKKISQGDEALLNEGLSQPLSDSPLDDEPMGENIYIEILSMATDYVYMYTPYLVLSNKLEEALKSAAKRGVDVRLMTPGIPDKKMIYRLTRAHYPALIKAGVKIFEYSPGFLHAKTFVSDDKVGTVGSMNMDYRSLYLNFESNVILYCHPELKRIKEDFLRTQSQSKQVFLSDTRLGYLGQLWNSVLGLIAPFV</sequence>
<evidence type="ECO:0000256" key="10">
    <source>
        <dbReference type="ARBA" id="ARBA00023209"/>
    </source>
</evidence>
<dbReference type="Proteomes" id="UP000235682">
    <property type="component" value="Unassembled WGS sequence"/>
</dbReference>
<evidence type="ECO:0000259" key="14">
    <source>
        <dbReference type="PROSITE" id="PS50035"/>
    </source>
</evidence>
<dbReference type="Pfam" id="PF13091">
    <property type="entry name" value="PLDc_2"/>
    <property type="match status" value="2"/>
</dbReference>
<keyword evidence="7 13" id="KW-1133">Transmembrane helix</keyword>
<feature type="transmembrane region" description="Helical" evidence="13">
    <location>
        <begin position="70"/>
        <end position="88"/>
    </location>
</feature>
<evidence type="ECO:0000256" key="13">
    <source>
        <dbReference type="SAM" id="Phobius"/>
    </source>
</evidence>
<dbReference type="InterPro" id="IPR001736">
    <property type="entry name" value="PLipase_D/transphosphatidylase"/>
</dbReference>
<dbReference type="CDD" id="cd09154">
    <property type="entry name" value="PLDc_SMU_988_like_1"/>
    <property type="match status" value="1"/>
</dbReference>
<name>A0A2N6SKX1_9LACT</name>
<dbReference type="GO" id="GO:0005886">
    <property type="term" value="C:plasma membrane"/>
    <property type="evidence" value="ECO:0007669"/>
    <property type="project" value="UniProtKB-SubCell"/>
</dbReference>
<evidence type="ECO:0000256" key="7">
    <source>
        <dbReference type="ARBA" id="ARBA00022989"/>
    </source>
</evidence>
<organism evidence="15 16">
    <name type="scientific">Dolosicoccus paucivorans</name>
    <dbReference type="NCBI Taxonomy" id="84521"/>
    <lineage>
        <taxon>Bacteria</taxon>
        <taxon>Bacillati</taxon>
        <taxon>Bacillota</taxon>
        <taxon>Bacilli</taxon>
        <taxon>Lactobacillales</taxon>
        <taxon>Aerococcaceae</taxon>
        <taxon>Dolosicoccus</taxon>
    </lineage>
</organism>
<evidence type="ECO:0000256" key="3">
    <source>
        <dbReference type="ARBA" id="ARBA00022516"/>
    </source>
</evidence>
<dbReference type="PROSITE" id="PS50035">
    <property type="entry name" value="PLD"/>
    <property type="match status" value="2"/>
</dbReference>
<comment type="caution">
    <text evidence="15">The sequence shown here is derived from an EMBL/GenBank/DDBJ whole genome shotgun (WGS) entry which is preliminary data.</text>
</comment>
<keyword evidence="2" id="KW-1003">Cell membrane</keyword>
<dbReference type="STRING" id="84521.SAMN04487994_10595"/>
<keyword evidence="10" id="KW-0594">Phospholipid biosynthesis</keyword>
<evidence type="ECO:0000256" key="5">
    <source>
        <dbReference type="ARBA" id="ARBA00022692"/>
    </source>
</evidence>
<keyword evidence="16" id="KW-1185">Reference proteome</keyword>
<dbReference type="SUPFAM" id="SSF56024">
    <property type="entry name" value="Phospholipase D/nuclease"/>
    <property type="match status" value="2"/>
</dbReference>
<feature type="domain" description="PLD phosphodiesterase" evidence="14">
    <location>
        <begin position="435"/>
        <end position="462"/>
    </location>
</feature>
<keyword evidence="4" id="KW-0808">Transferase</keyword>
<keyword evidence="11" id="KW-1208">Phospholipid metabolism</keyword>
<proteinExistence type="predicted"/>
<accession>A0A2N6SKX1</accession>
<protein>
    <recommendedName>
        <fullName evidence="12">Cardiolipin synthase</fullName>
        <ecNumber evidence="12">2.7.8.-</ecNumber>
    </recommendedName>
</protein>
<dbReference type="InterPro" id="IPR027379">
    <property type="entry name" value="CLS_N"/>
</dbReference>
<evidence type="ECO:0000256" key="8">
    <source>
        <dbReference type="ARBA" id="ARBA00023098"/>
    </source>
</evidence>
<dbReference type="InterPro" id="IPR022924">
    <property type="entry name" value="Cardiolipin_synthase"/>
</dbReference>
<evidence type="ECO:0000256" key="12">
    <source>
        <dbReference type="NCBIfam" id="TIGR04265"/>
    </source>
</evidence>
<dbReference type="SMART" id="SM00155">
    <property type="entry name" value="PLDc"/>
    <property type="match status" value="2"/>
</dbReference>
<dbReference type="PANTHER" id="PTHR21248:SF22">
    <property type="entry name" value="PHOSPHOLIPASE D"/>
    <property type="match status" value="1"/>
</dbReference>
<dbReference type="AlphaFoldDB" id="A0A2N6SKX1"/>
<feature type="transmembrane region" description="Helical" evidence="13">
    <location>
        <begin position="38"/>
        <end position="58"/>
    </location>
</feature>
<dbReference type="CDD" id="cd09160">
    <property type="entry name" value="PLDc_SMU_988_like_2"/>
    <property type="match status" value="1"/>
</dbReference>
<feature type="transmembrane region" description="Helical" evidence="13">
    <location>
        <begin position="12"/>
        <end position="32"/>
    </location>
</feature>
<keyword evidence="3" id="KW-0444">Lipid biosynthesis</keyword>
<feature type="domain" description="PLD phosphodiesterase" evidence="14">
    <location>
        <begin position="246"/>
        <end position="273"/>
    </location>
</feature>
<reference evidence="15 16" key="1">
    <citation type="submission" date="2017-09" db="EMBL/GenBank/DDBJ databases">
        <title>Bacterial strain isolated from the female urinary microbiota.</title>
        <authorList>
            <person name="Thomas-White K."/>
            <person name="Kumar N."/>
            <person name="Forster S."/>
            <person name="Putonti C."/>
            <person name="Lawley T."/>
            <person name="Wolfe A.J."/>
        </authorList>
    </citation>
    <scope>NUCLEOTIDE SEQUENCE [LARGE SCALE GENOMIC DNA]</scope>
    <source>
        <strain evidence="15 16">UMB0852</strain>
    </source>
</reference>
<evidence type="ECO:0000256" key="1">
    <source>
        <dbReference type="ARBA" id="ARBA00004651"/>
    </source>
</evidence>
<keyword evidence="5 13" id="KW-0812">Transmembrane</keyword>
<dbReference type="Gene3D" id="3.30.870.10">
    <property type="entry name" value="Endonuclease Chain A"/>
    <property type="match status" value="2"/>
</dbReference>
<evidence type="ECO:0000313" key="16">
    <source>
        <dbReference type="Proteomes" id="UP000235682"/>
    </source>
</evidence>
<comment type="subcellular location">
    <subcellularLocation>
        <location evidence="1">Cell membrane</location>
        <topology evidence="1">Multi-pass membrane protein</topology>
    </subcellularLocation>
</comment>
<dbReference type="GO" id="GO:0032049">
    <property type="term" value="P:cardiolipin biosynthetic process"/>
    <property type="evidence" value="ECO:0007669"/>
    <property type="project" value="UniProtKB-UniRule"/>
</dbReference>
<keyword evidence="8" id="KW-0443">Lipid metabolism</keyword>
<dbReference type="PANTHER" id="PTHR21248">
    <property type="entry name" value="CARDIOLIPIN SYNTHASE"/>
    <property type="match status" value="1"/>
</dbReference>
<dbReference type="InterPro" id="IPR025202">
    <property type="entry name" value="PLD-like_dom"/>
</dbReference>
<evidence type="ECO:0000256" key="2">
    <source>
        <dbReference type="ARBA" id="ARBA00022475"/>
    </source>
</evidence>
<dbReference type="NCBIfam" id="TIGR04265">
    <property type="entry name" value="bac_cardiolipin"/>
    <property type="match status" value="1"/>
</dbReference>
<keyword evidence="9 13" id="KW-0472">Membrane</keyword>
<dbReference type="EMBL" id="PNHE01000055">
    <property type="protein sequence ID" value="PMC57183.1"/>
    <property type="molecule type" value="Genomic_DNA"/>
</dbReference>
<evidence type="ECO:0000256" key="4">
    <source>
        <dbReference type="ARBA" id="ARBA00022679"/>
    </source>
</evidence>
<evidence type="ECO:0000256" key="6">
    <source>
        <dbReference type="ARBA" id="ARBA00022737"/>
    </source>
</evidence>
<dbReference type="EC" id="2.7.8.-" evidence="12"/>
<dbReference type="Pfam" id="PF13396">
    <property type="entry name" value="PLDc_N"/>
    <property type="match status" value="1"/>
</dbReference>
<keyword evidence="6" id="KW-0677">Repeat</keyword>